<reference evidence="2" key="1">
    <citation type="submission" date="2025-08" db="UniProtKB">
        <authorList>
            <consortium name="RefSeq"/>
        </authorList>
    </citation>
    <scope>IDENTIFICATION</scope>
</reference>
<protein>
    <submittedName>
        <fullName evidence="2">CD48 antigen</fullName>
    </submittedName>
</protein>
<evidence type="ECO:0000313" key="1">
    <source>
        <dbReference type="Proteomes" id="UP000694863"/>
    </source>
</evidence>
<accession>A0AC55DRR5</accession>
<keyword evidence="1" id="KW-1185">Reference proteome</keyword>
<organism evidence="1 2">
    <name type="scientific">Echinops telfairi</name>
    <name type="common">Lesser hedgehog tenrec</name>
    <dbReference type="NCBI Taxonomy" id="9371"/>
    <lineage>
        <taxon>Eukaryota</taxon>
        <taxon>Metazoa</taxon>
        <taxon>Chordata</taxon>
        <taxon>Craniata</taxon>
        <taxon>Vertebrata</taxon>
        <taxon>Euteleostomi</taxon>
        <taxon>Mammalia</taxon>
        <taxon>Eutheria</taxon>
        <taxon>Afrotheria</taxon>
        <taxon>Tenrecidae</taxon>
        <taxon>Tenrecinae</taxon>
        <taxon>Echinops</taxon>
    </lineage>
</organism>
<gene>
    <name evidence="2" type="primary">CD48</name>
</gene>
<dbReference type="Proteomes" id="UP000694863">
    <property type="component" value="Unplaced"/>
</dbReference>
<name>A0AC55DRR5_ECHTE</name>
<sequence>MFPRDWECFPALQLLFCLLLETSIQAPSDLANEINVIAGHNVNLSGTMLVPGRYTSFAWIYATDQKIIEWYGNNETKRFESKLQDRVRLDDHGTLFINKVQKNDSSTYTLQVLWIGGEEQEWAIQLQVYDRVSKPTITVEVEKSENSTCQVKLFCETQDQPVNYTWHGDSGPLPQDKALEITHTPETYSRSYTCQVSNPVSSKNDTAYFTSPCILARSFGVHGSATWLLAMVPVVLSFLLA</sequence>
<evidence type="ECO:0000313" key="2">
    <source>
        <dbReference type="RefSeq" id="XP_045154439.1"/>
    </source>
</evidence>
<proteinExistence type="predicted"/>
<dbReference type="RefSeq" id="XP_045154439.1">
    <property type="nucleotide sequence ID" value="XM_045298504.1"/>
</dbReference>